<dbReference type="Proteomes" id="UP000410492">
    <property type="component" value="Unassembled WGS sequence"/>
</dbReference>
<feature type="compositionally biased region" description="Basic residues" evidence="1">
    <location>
        <begin position="87"/>
        <end position="103"/>
    </location>
</feature>
<keyword evidence="3" id="KW-1185">Reference proteome</keyword>
<dbReference type="OrthoDB" id="10456451at2759"/>
<evidence type="ECO:0000313" key="2">
    <source>
        <dbReference type="EMBL" id="VEN45758.1"/>
    </source>
</evidence>
<gene>
    <name evidence="2" type="ORF">CALMAC_LOCUS8105</name>
</gene>
<name>A0A653CD16_CALMS</name>
<evidence type="ECO:0000256" key="1">
    <source>
        <dbReference type="SAM" id="MobiDB-lite"/>
    </source>
</evidence>
<feature type="region of interest" description="Disordered" evidence="1">
    <location>
        <begin position="80"/>
        <end position="104"/>
    </location>
</feature>
<dbReference type="EMBL" id="CAACVG010007500">
    <property type="protein sequence ID" value="VEN45758.1"/>
    <property type="molecule type" value="Genomic_DNA"/>
</dbReference>
<sequence length="110" mass="12949">MILKGHSHLSTKCLKTHLLPQQNVAVSLQLTKPKKLRRQSIAKNAQRREHLLQNVEGVGQKVQQRRPRALLSLKRRVAKDVDVEGQRRRKKMKRTQLKMKLMKTKLEMIR</sequence>
<evidence type="ECO:0000313" key="3">
    <source>
        <dbReference type="Proteomes" id="UP000410492"/>
    </source>
</evidence>
<accession>A0A653CD16</accession>
<reference evidence="2 3" key="1">
    <citation type="submission" date="2019-01" db="EMBL/GenBank/DDBJ databases">
        <authorList>
            <person name="Sayadi A."/>
        </authorList>
    </citation>
    <scope>NUCLEOTIDE SEQUENCE [LARGE SCALE GENOMIC DNA]</scope>
</reference>
<protein>
    <submittedName>
        <fullName evidence="2">Uncharacterized protein</fullName>
    </submittedName>
</protein>
<proteinExistence type="predicted"/>
<organism evidence="2 3">
    <name type="scientific">Callosobruchus maculatus</name>
    <name type="common">Southern cowpea weevil</name>
    <name type="synonym">Pulse bruchid</name>
    <dbReference type="NCBI Taxonomy" id="64391"/>
    <lineage>
        <taxon>Eukaryota</taxon>
        <taxon>Metazoa</taxon>
        <taxon>Ecdysozoa</taxon>
        <taxon>Arthropoda</taxon>
        <taxon>Hexapoda</taxon>
        <taxon>Insecta</taxon>
        <taxon>Pterygota</taxon>
        <taxon>Neoptera</taxon>
        <taxon>Endopterygota</taxon>
        <taxon>Coleoptera</taxon>
        <taxon>Polyphaga</taxon>
        <taxon>Cucujiformia</taxon>
        <taxon>Chrysomeloidea</taxon>
        <taxon>Chrysomelidae</taxon>
        <taxon>Bruchinae</taxon>
        <taxon>Bruchini</taxon>
        <taxon>Callosobruchus</taxon>
    </lineage>
</organism>
<dbReference type="AlphaFoldDB" id="A0A653CD16"/>